<sequence>MKKELKRKLHAEELHGKKGKYIRSSIFGWQDGIVSAVALLAGLTGAALKGAQITDFVIILATVAEIFAGSISMSFGTYIGTKSQIEVYNAEVEREKIEIEEEPEKEEAELREFYRAKGFIPKEIEMVVRRLKKNKAAMLDVMIKEELGGVADDRENPVISSVYMFLFYTIGGFIPLIPFILLPPANALWYSICLTAVALFGIGAAKTYLTGRNWIKSGLEILIIGLIATAGAYLIGTFLGGGF</sequence>
<protein>
    <submittedName>
        <fullName evidence="6">VIT1/CCC1 transporter family protein</fullName>
    </submittedName>
</protein>
<feature type="transmembrane region" description="Helical" evidence="5">
    <location>
        <begin position="221"/>
        <end position="241"/>
    </location>
</feature>
<feature type="transmembrane region" description="Helical" evidence="5">
    <location>
        <begin position="187"/>
        <end position="209"/>
    </location>
</feature>
<organism evidence="6 7">
    <name type="scientific">Candidatus Naiadarchaeum limnaeum</name>
    <dbReference type="NCBI Taxonomy" id="2756139"/>
    <lineage>
        <taxon>Archaea</taxon>
        <taxon>Candidatus Undinarchaeota</taxon>
        <taxon>Candidatus Undinarchaeia</taxon>
        <taxon>Candidatus Naiadarchaeales</taxon>
        <taxon>Candidatus Naiadarchaeaceae</taxon>
        <taxon>Candidatus Naiadarchaeum</taxon>
    </lineage>
</organism>
<feature type="transmembrane region" description="Helical" evidence="5">
    <location>
        <begin position="162"/>
        <end position="181"/>
    </location>
</feature>
<dbReference type="PANTHER" id="PTHR31851">
    <property type="entry name" value="FE(2+)/MN(2+) TRANSPORTER PCL1"/>
    <property type="match status" value="1"/>
</dbReference>
<dbReference type="Pfam" id="PF01988">
    <property type="entry name" value="VIT1"/>
    <property type="match status" value="1"/>
</dbReference>
<evidence type="ECO:0000313" key="6">
    <source>
        <dbReference type="EMBL" id="HIK00818.1"/>
    </source>
</evidence>
<keyword evidence="3 5" id="KW-1133">Transmembrane helix</keyword>
<dbReference type="AlphaFoldDB" id="A0A832XM73"/>
<comment type="subcellular location">
    <subcellularLocation>
        <location evidence="1">Endomembrane system</location>
        <topology evidence="1">Multi-pass membrane protein</topology>
    </subcellularLocation>
</comment>
<name>A0A832XM73_9ARCH</name>
<evidence type="ECO:0000256" key="5">
    <source>
        <dbReference type="SAM" id="Phobius"/>
    </source>
</evidence>
<keyword evidence="2 5" id="KW-0812">Transmembrane</keyword>
<evidence type="ECO:0000256" key="3">
    <source>
        <dbReference type="ARBA" id="ARBA00022989"/>
    </source>
</evidence>
<proteinExistence type="predicted"/>
<feature type="transmembrane region" description="Helical" evidence="5">
    <location>
        <begin position="56"/>
        <end position="79"/>
    </location>
</feature>
<dbReference type="Proteomes" id="UP000646946">
    <property type="component" value="Unassembled WGS sequence"/>
</dbReference>
<dbReference type="InterPro" id="IPR008217">
    <property type="entry name" value="Ccc1_fam"/>
</dbReference>
<feature type="transmembrane region" description="Helical" evidence="5">
    <location>
        <begin position="21"/>
        <end position="44"/>
    </location>
</feature>
<dbReference type="GO" id="GO:0005384">
    <property type="term" value="F:manganese ion transmembrane transporter activity"/>
    <property type="evidence" value="ECO:0007669"/>
    <property type="project" value="InterPro"/>
</dbReference>
<evidence type="ECO:0000256" key="1">
    <source>
        <dbReference type="ARBA" id="ARBA00004127"/>
    </source>
</evidence>
<reference evidence="6 7" key="1">
    <citation type="journal article" name="Nat. Commun.">
        <title>Undinarchaeota illuminate DPANN phylogeny and the impact of gene transfer on archaeal evolution.</title>
        <authorList>
            <person name="Dombrowski N."/>
            <person name="Williams T.A."/>
            <person name="Sun J."/>
            <person name="Woodcroft B.J."/>
            <person name="Lee J.H."/>
            <person name="Minh B.Q."/>
            <person name="Rinke C."/>
            <person name="Spang A."/>
        </authorList>
    </citation>
    <scope>NUCLEOTIDE SEQUENCE [LARGE SCALE GENOMIC DNA]</scope>
    <source>
        <strain evidence="6">MAG_bin1129</strain>
    </source>
</reference>
<keyword evidence="7" id="KW-1185">Reference proteome</keyword>
<evidence type="ECO:0000313" key="7">
    <source>
        <dbReference type="Proteomes" id="UP000646946"/>
    </source>
</evidence>
<evidence type="ECO:0000256" key="2">
    <source>
        <dbReference type="ARBA" id="ARBA00022692"/>
    </source>
</evidence>
<accession>A0A832XM73</accession>
<gene>
    <name evidence="6" type="ORF">H1016_04745</name>
</gene>
<dbReference type="EMBL" id="DVAB01000039">
    <property type="protein sequence ID" value="HIK00818.1"/>
    <property type="molecule type" value="Genomic_DNA"/>
</dbReference>
<dbReference type="GO" id="GO:0012505">
    <property type="term" value="C:endomembrane system"/>
    <property type="evidence" value="ECO:0007669"/>
    <property type="project" value="UniProtKB-SubCell"/>
</dbReference>
<dbReference type="GO" id="GO:0030026">
    <property type="term" value="P:intracellular manganese ion homeostasis"/>
    <property type="evidence" value="ECO:0007669"/>
    <property type="project" value="InterPro"/>
</dbReference>
<comment type="caution">
    <text evidence="6">The sequence shown here is derived from an EMBL/GenBank/DDBJ whole genome shotgun (WGS) entry which is preliminary data.</text>
</comment>
<keyword evidence="4 5" id="KW-0472">Membrane</keyword>
<evidence type="ECO:0000256" key="4">
    <source>
        <dbReference type="ARBA" id="ARBA00023136"/>
    </source>
</evidence>